<organism evidence="1 2">
    <name type="scientific">Helianthus annuus</name>
    <name type="common">Common sunflower</name>
    <dbReference type="NCBI Taxonomy" id="4232"/>
    <lineage>
        <taxon>Eukaryota</taxon>
        <taxon>Viridiplantae</taxon>
        <taxon>Streptophyta</taxon>
        <taxon>Embryophyta</taxon>
        <taxon>Tracheophyta</taxon>
        <taxon>Spermatophyta</taxon>
        <taxon>Magnoliopsida</taxon>
        <taxon>eudicotyledons</taxon>
        <taxon>Gunneridae</taxon>
        <taxon>Pentapetalae</taxon>
        <taxon>asterids</taxon>
        <taxon>campanulids</taxon>
        <taxon>Asterales</taxon>
        <taxon>Asteraceae</taxon>
        <taxon>Asteroideae</taxon>
        <taxon>Heliantheae alliance</taxon>
        <taxon>Heliantheae</taxon>
        <taxon>Helianthus</taxon>
    </lineage>
</organism>
<dbReference type="Gramene" id="mRNA:HanXRQr2_Chr01g0018281">
    <property type="protein sequence ID" value="CDS:HanXRQr2_Chr01g0018281.1"/>
    <property type="gene ID" value="HanXRQr2_Chr01g0018281"/>
</dbReference>
<reference evidence="1" key="1">
    <citation type="journal article" date="2017" name="Nature">
        <title>The sunflower genome provides insights into oil metabolism, flowering and Asterid evolution.</title>
        <authorList>
            <person name="Badouin H."/>
            <person name="Gouzy J."/>
            <person name="Grassa C.J."/>
            <person name="Murat F."/>
            <person name="Staton S.E."/>
            <person name="Cottret L."/>
            <person name="Lelandais-Briere C."/>
            <person name="Owens G.L."/>
            <person name="Carrere S."/>
            <person name="Mayjonade B."/>
            <person name="Legrand L."/>
            <person name="Gill N."/>
            <person name="Kane N.C."/>
            <person name="Bowers J.E."/>
            <person name="Hubner S."/>
            <person name="Bellec A."/>
            <person name="Berard A."/>
            <person name="Berges H."/>
            <person name="Blanchet N."/>
            <person name="Boniface M.C."/>
            <person name="Brunel D."/>
            <person name="Catrice O."/>
            <person name="Chaidir N."/>
            <person name="Claudel C."/>
            <person name="Donnadieu C."/>
            <person name="Faraut T."/>
            <person name="Fievet G."/>
            <person name="Helmstetter N."/>
            <person name="King M."/>
            <person name="Knapp S.J."/>
            <person name="Lai Z."/>
            <person name="Le Paslier M.C."/>
            <person name="Lippi Y."/>
            <person name="Lorenzon L."/>
            <person name="Mandel J.R."/>
            <person name="Marage G."/>
            <person name="Marchand G."/>
            <person name="Marquand E."/>
            <person name="Bret-Mestries E."/>
            <person name="Morien E."/>
            <person name="Nambeesan S."/>
            <person name="Nguyen T."/>
            <person name="Pegot-Espagnet P."/>
            <person name="Pouilly N."/>
            <person name="Raftis F."/>
            <person name="Sallet E."/>
            <person name="Schiex T."/>
            <person name="Thomas J."/>
            <person name="Vandecasteele C."/>
            <person name="Vares D."/>
            <person name="Vear F."/>
            <person name="Vautrin S."/>
            <person name="Crespi M."/>
            <person name="Mangin B."/>
            <person name="Burke J.M."/>
            <person name="Salse J."/>
            <person name="Munos S."/>
            <person name="Vincourt P."/>
            <person name="Rieseberg L.H."/>
            <person name="Langlade N.B."/>
        </authorList>
    </citation>
    <scope>NUCLEOTIDE SEQUENCE</scope>
    <source>
        <tissue evidence="1">Leaves</tissue>
    </source>
</reference>
<evidence type="ECO:0000313" key="1">
    <source>
        <dbReference type="EMBL" id="KAF5821755.1"/>
    </source>
</evidence>
<dbReference type="AlphaFoldDB" id="A0A9K3JW62"/>
<dbReference type="EMBL" id="MNCJ02000316">
    <property type="protein sequence ID" value="KAF5821755.1"/>
    <property type="molecule type" value="Genomic_DNA"/>
</dbReference>
<protein>
    <submittedName>
        <fullName evidence="1">Uncharacterized protein</fullName>
    </submittedName>
</protein>
<reference evidence="1" key="2">
    <citation type="submission" date="2020-06" db="EMBL/GenBank/DDBJ databases">
        <title>Helianthus annuus Genome sequencing and assembly Release 2.</title>
        <authorList>
            <person name="Gouzy J."/>
            <person name="Langlade N."/>
            <person name="Munos S."/>
        </authorList>
    </citation>
    <scope>NUCLEOTIDE SEQUENCE</scope>
    <source>
        <tissue evidence="1">Leaves</tissue>
    </source>
</reference>
<gene>
    <name evidence="1" type="ORF">HanXRQr2_Chr01g0018281</name>
</gene>
<comment type="caution">
    <text evidence="1">The sequence shown here is derived from an EMBL/GenBank/DDBJ whole genome shotgun (WGS) entry which is preliminary data.</text>
</comment>
<dbReference type="Proteomes" id="UP000215914">
    <property type="component" value="Unassembled WGS sequence"/>
</dbReference>
<proteinExistence type="predicted"/>
<keyword evidence="2" id="KW-1185">Reference proteome</keyword>
<accession>A0A9K3JW62</accession>
<evidence type="ECO:0000313" key="2">
    <source>
        <dbReference type="Proteomes" id="UP000215914"/>
    </source>
</evidence>
<sequence length="72" mass="8528">MTGKQHLKLRQQRLHRFIHVEYLKQPLRRSTPHRNPISKIQKLHNRNPTCIHKRQIGCSRSSRSGATKHSIT</sequence>
<name>A0A9K3JW62_HELAN</name>